<organism evidence="8 9">
    <name type="scientific">Vitrella brassicaformis (strain CCMP3155)</name>
    <dbReference type="NCBI Taxonomy" id="1169540"/>
    <lineage>
        <taxon>Eukaryota</taxon>
        <taxon>Sar</taxon>
        <taxon>Alveolata</taxon>
        <taxon>Colpodellida</taxon>
        <taxon>Vitrellaceae</taxon>
        <taxon>Vitrella</taxon>
    </lineage>
</organism>
<keyword evidence="5" id="KW-0342">GTP-binding</keyword>
<feature type="compositionally biased region" description="Pro residues" evidence="6">
    <location>
        <begin position="236"/>
        <end position="250"/>
    </location>
</feature>
<dbReference type="GO" id="GO:0005525">
    <property type="term" value="F:GTP binding"/>
    <property type="evidence" value="ECO:0007669"/>
    <property type="project" value="UniProtKB-KW"/>
</dbReference>
<protein>
    <recommendedName>
        <fullName evidence="7">CP-type G domain-containing protein</fullName>
    </recommendedName>
</protein>
<dbReference type="InParanoid" id="A0A0G4F7E6"/>
<dbReference type="VEuPathDB" id="CryptoDB:Vbra_14676"/>
<dbReference type="Gene3D" id="3.40.50.300">
    <property type="entry name" value="P-loop containing nucleotide triphosphate hydrolases"/>
    <property type="match status" value="1"/>
</dbReference>
<evidence type="ECO:0000313" key="8">
    <source>
        <dbReference type="EMBL" id="CEM08633.1"/>
    </source>
</evidence>
<dbReference type="AlphaFoldDB" id="A0A0G4F7E6"/>
<dbReference type="InterPro" id="IPR006073">
    <property type="entry name" value="GTP-bd"/>
</dbReference>
<feature type="region of interest" description="Disordered" evidence="6">
    <location>
        <begin position="1"/>
        <end position="23"/>
    </location>
</feature>
<dbReference type="GO" id="GO:0005829">
    <property type="term" value="C:cytosol"/>
    <property type="evidence" value="ECO:0007669"/>
    <property type="project" value="TreeGrafter"/>
</dbReference>
<reference evidence="8 9" key="1">
    <citation type="submission" date="2014-11" db="EMBL/GenBank/DDBJ databases">
        <authorList>
            <person name="Zhu J."/>
            <person name="Qi W."/>
            <person name="Song R."/>
        </authorList>
    </citation>
    <scope>NUCLEOTIDE SEQUENCE [LARGE SCALE GENOMIC DNA]</scope>
</reference>
<dbReference type="CDD" id="cd01857">
    <property type="entry name" value="HSR1_MMR1"/>
    <property type="match status" value="1"/>
</dbReference>
<dbReference type="InterPro" id="IPR027417">
    <property type="entry name" value="P-loop_NTPase"/>
</dbReference>
<accession>A0A0G4F7E6</accession>
<gene>
    <name evidence="8" type="ORF">Vbra_14676</name>
</gene>
<feature type="region of interest" description="Disordered" evidence="6">
    <location>
        <begin position="404"/>
        <end position="432"/>
    </location>
</feature>
<dbReference type="Pfam" id="PF01926">
    <property type="entry name" value="MMR_HSR1"/>
    <property type="match status" value="1"/>
</dbReference>
<feature type="compositionally biased region" description="Low complexity" evidence="6">
    <location>
        <begin position="413"/>
        <end position="427"/>
    </location>
</feature>
<dbReference type="STRING" id="1169540.A0A0G4F7E6"/>
<feature type="compositionally biased region" description="Acidic residues" evidence="6">
    <location>
        <begin position="159"/>
        <end position="216"/>
    </location>
</feature>
<dbReference type="PhylomeDB" id="A0A0G4F7E6"/>
<dbReference type="SUPFAM" id="SSF52540">
    <property type="entry name" value="P-loop containing nucleoside triphosphate hydrolases"/>
    <property type="match status" value="1"/>
</dbReference>
<sequence>MPKPQGKKSGSSGALGKALVRDKERRAIDSRAAGKHSLDLNLHSTSATGGTKNLKSIIERNALDEYLESVLAQKEEHEVEVHRSTMVVSLDHPQQHPRAAPKGRLYGGVSEISVPIPRRPMNFLKRHQQQASDAADHPPPDSQAAAAEPLPAPHANGDDREDDDVFDDEYVDESDIDGGDLGGDEGLDGASEGEEGEDAHDEDESEDDEPSEDADAAADSPTNAAKDQVATASSPPSQPAQPPYPAPGPRYPQSRHTPRRRKDSKGPKEGSGGISAAELDRLEQQSFLSWRRRLAHIEEAQGQVMTPYEKNIEVWRQLWRVIERSRIVLQICDARHPLFYRCGDLEKYVKEMNTGKHSLLVLNKADFLSRDIRRQWVHYFQKQGVPVIFFSALRELRRSGLSVKDDPARLHHPSSSPSPGAGPSNHPQPLAPSDQFLADLDLDINTGYGNLEDEVYVGDGTDVLSCEQLLQYLKTWVAGLRKEDMGGREGGAAEEEMYTVGMVGYPNVGKSSLINALVKAKRVAVSRTPGKTKHFQTFHLPAYQIIICDCPGLVFPSIVASKAALVINGVLPVESLRGDFLPPVQLVCDKITPELLATYLPEALPTRDQDSSDTHQQQGGRHLAAHQPMLDALQRSFLRTGRVDAQTFLTALAHVRGYHSGGKGGQPDLFRTARMVVQHFCTGKLRHVEMPPSAESGWRGLAEGEDGGRDVADNEGDDDDGLLAIVKEREQLGLGRGEDADGDDIEEGLDSEVGSQMGQLQMPKGMTKRKMRFLKKSSLKGGKGRVQLPS</sequence>
<keyword evidence="3" id="KW-0547">Nucleotide-binding</keyword>
<evidence type="ECO:0000256" key="4">
    <source>
        <dbReference type="ARBA" id="ARBA00022801"/>
    </source>
</evidence>
<evidence type="ECO:0000256" key="5">
    <source>
        <dbReference type="ARBA" id="ARBA00023134"/>
    </source>
</evidence>
<evidence type="ECO:0000256" key="2">
    <source>
        <dbReference type="ARBA" id="ARBA00022490"/>
    </source>
</evidence>
<feature type="region of interest" description="Disordered" evidence="6">
    <location>
        <begin position="691"/>
        <end position="719"/>
    </location>
</feature>
<dbReference type="OrthoDB" id="61815at2759"/>
<proteinExistence type="predicted"/>
<keyword evidence="9" id="KW-1185">Reference proteome</keyword>
<feature type="compositionally biased region" description="Low complexity" evidence="6">
    <location>
        <begin position="7"/>
        <end position="18"/>
    </location>
</feature>
<dbReference type="InterPro" id="IPR030378">
    <property type="entry name" value="G_CP_dom"/>
</dbReference>
<evidence type="ECO:0000256" key="1">
    <source>
        <dbReference type="ARBA" id="ARBA00004496"/>
    </source>
</evidence>
<keyword evidence="2" id="KW-0963">Cytoplasm</keyword>
<dbReference type="PROSITE" id="PS51721">
    <property type="entry name" value="G_CP"/>
    <property type="match status" value="1"/>
</dbReference>
<name>A0A0G4F7E6_VITBC</name>
<evidence type="ECO:0000259" key="7">
    <source>
        <dbReference type="PROSITE" id="PS51721"/>
    </source>
</evidence>
<dbReference type="PANTHER" id="PTHR45709">
    <property type="entry name" value="LARGE SUBUNIT GTPASE 1 HOMOLOG-RELATED"/>
    <property type="match status" value="1"/>
</dbReference>
<comment type="subcellular location">
    <subcellularLocation>
        <location evidence="1">Cytoplasm</location>
    </subcellularLocation>
</comment>
<keyword evidence="4" id="KW-0378">Hydrolase</keyword>
<dbReference type="GO" id="GO:0003924">
    <property type="term" value="F:GTPase activity"/>
    <property type="evidence" value="ECO:0007669"/>
    <property type="project" value="InterPro"/>
</dbReference>
<evidence type="ECO:0000313" key="9">
    <source>
        <dbReference type="Proteomes" id="UP000041254"/>
    </source>
</evidence>
<evidence type="ECO:0000256" key="3">
    <source>
        <dbReference type="ARBA" id="ARBA00022741"/>
    </source>
</evidence>
<dbReference type="Proteomes" id="UP000041254">
    <property type="component" value="Unassembled WGS sequence"/>
</dbReference>
<feature type="domain" description="CP-type G" evidence="7">
    <location>
        <begin position="315"/>
        <end position="556"/>
    </location>
</feature>
<feature type="region of interest" description="Disordered" evidence="6">
    <location>
        <begin position="733"/>
        <end position="769"/>
    </location>
</feature>
<feature type="compositionally biased region" description="Acidic residues" evidence="6">
    <location>
        <begin position="740"/>
        <end position="750"/>
    </location>
</feature>
<dbReference type="PANTHER" id="PTHR45709:SF2">
    <property type="entry name" value="LARGE SUBUNIT GTPASE 1 HOMOLOG"/>
    <property type="match status" value="1"/>
</dbReference>
<dbReference type="InterPro" id="IPR043358">
    <property type="entry name" value="GNL1-like"/>
</dbReference>
<feature type="region of interest" description="Disordered" evidence="6">
    <location>
        <begin position="87"/>
        <end position="106"/>
    </location>
</feature>
<dbReference type="FunCoup" id="A0A0G4F7E6">
    <property type="interactions" value="393"/>
</dbReference>
<feature type="compositionally biased region" description="Low complexity" evidence="6">
    <location>
        <begin position="144"/>
        <end position="155"/>
    </location>
</feature>
<dbReference type="EMBL" id="CDMY01000385">
    <property type="protein sequence ID" value="CEM08633.1"/>
    <property type="molecule type" value="Genomic_DNA"/>
</dbReference>
<feature type="compositionally biased region" description="Low complexity" evidence="6">
    <location>
        <begin position="217"/>
        <end position="235"/>
    </location>
</feature>
<feature type="region of interest" description="Disordered" evidence="6">
    <location>
        <begin position="117"/>
        <end position="278"/>
    </location>
</feature>
<evidence type="ECO:0000256" key="6">
    <source>
        <dbReference type="SAM" id="MobiDB-lite"/>
    </source>
</evidence>